<evidence type="ECO:0000256" key="2">
    <source>
        <dbReference type="SAM" id="SignalP"/>
    </source>
</evidence>
<protein>
    <submittedName>
        <fullName evidence="3">DUF4148 domain-containing protein</fullName>
    </submittedName>
</protein>
<keyword evidence="2" id="KW-0732">Signal</keyword>
<dbReference type="Proteomes" id="UP001139308">
    <property type="component" value="Unassembled WGS sequence"/>
</dbReference>
<evidence type="ECO:0000256" key="1">
    <source>
        <dbReference type="SAM" id="MobiDB-lite"/>
    </source>
</evidence>
<dbReference type="AlphaFoldDB" id="A0A9X1UKZ5"/>
<feature type="compositionally biased region" description="Polar residues" evidence="1">
    <location>
        <begin position="82"/>
        <end position="91"/>
    </location>
</feature>
<reference evidence="3" key="1">
    <citation type="submission" date="2022-01" db="EMBL/GenBank/DDBJ databases">
        <title>Genome sequence and assembly of Parabukholderia sp. RG36.</title>
        <authorList>
            <person name="Chhetri G."/>
        </authorList>
    </citation>
    <scope>NUCLEOTIDE SEQUENCE</scope>
    <source>
        <strain evidence="3">RG36</strain>
    </source>
</reference>
<proteinExistence type="predicted"/>
<feature type="compositionally biased region" description="Polar residues" evidence="1">
    <location>
        <begin position="42"/>
        <end position="51"/>
    </location>
</feature>
<evidence type="ECO:0000313" key="3">
    <source>
        <dbReference type="EMBL" id="MCG5076706.1"/>
    </source>
</evidence>
<sequence length="91" mass="9273">MKSLVAALFVASSAIVPSLSFAQPTSGPTQAQTACAGQQGQMRQAQNSYTSSDKHSGMGCETSGSGAAMNGSAQAGAPMWQPANSTLFRHH</sequence>
<feature type="compositionally biased region" description="Low complexity" evidence="1">
    <location>
        <begin position="29"/>
        <end position="41"/>
    </location>
</feature>
<feature type="signal peptide" evidence="2">
    <location>
        <begin position="1"/>
        <end position="22"/>
    </location>
</feature>
<feature type="chain" id="PRO_5040936208" evidence="2">
    <location>
        <begin position="23"/>
        <end position="91"/>
    </location>
</feature>
<dbReference type="EMBL" id="JAKLJA010000026">
    <property type="protein sequence ID" value="MCG5076706.1"/>
    <property type="molecule type" value="Genomic_DNA"/>
</dbReference>
<accession>A0A9X1UKZ5</accession>
<feature type="region of interest" description="Disordered" evidence="1">
    <location>
        <begin position="21"/>
        <end position="91"/>
    </location>
</feature>
<dbReference type="RefSeq" id="WP_238466612.1">
    <property type="nucleotide sequence ID" value="NZ_JAKLJA010000026.1"/>
</dbReference>
<comment type="caution">
    <text evidence="3">The sequence shown here is derived from an EMBL/GenBank/DDBJ whole genome shotgun (WGS) entry which is preliminary data.</text>
</comment>
<evidence type="ECO:0000313" key="4">
    <source>
        <dbReference type="Proteomes" id="UP001139308"/>
    </source>
</evidence>
<gene>
    <name evidence="3" type="ORF">L5014_25715</name>
</gene>
<name>A0A9X1UKZ5_9BURK</name>
<organism evidence="3 4">
    <name type="scientific">Paraburkholderia tagetis</name>
    <dbReference type="NCBI Taxonomy" id="2913261"/>
    <lineage>
        <taxon>Bacteria</taxon>
        <taxon>Pseudomonadati</taxon>
        <taxon>Pseudomonadota</taxon>
        <taxon>Betaproteobacteria</taxon>
        <taxon>Burkholderiales</taxon>
        <taxon>Burkholderiaceae</taxon>
        <taxon>Paraburkholderia</taxon>
    </lineage>
</organism>
<keyword evidence="4" id="KW-1185">Reference proteome</keyword>